<keyword evidence="4 6" id="KW-0028">Amino-acid biosynthesis</keyword>
<gene>
    <name evidence="4" type="primary">proC</name>
    <name evidence="9" type="ORF">ABIE21_002625</name>
</gene>
<keyword evidence="4" id="KW-0963">Cytoplasm</keyword>
<dbReference type="InterPro" id="IPR028939">
    <property type="entry name" value="P5C_Rdtase_cat_N"/>
</dbReference>
<comment type="catalytic activity">
    <reaction evidence="4 6">
        <text>L-proline + NADP(+) = (S)-1-pyrroline-5-carboxylate + NADPH + 2 H(+)</text>
        <dbReference type="Rhea" id="RHEA:14109"/>
        <dbReference type="ChEBI" id="CHEBI:15378"/>
        <dbReference type="ChEBI" id="CHEBI:17388"/>
        <dbReference type="ChEBI" id="CHEBI:57783"/>
        <dbReference type="ChEBI" id="CHEBI:58349"/>
        <dbReference type="ChEBI" id="CHEBI:60039"/>
        <dbReference type="EC" id="1.5.1.2"/>
    </reaction>
</comment>
<keyword evidence="4 6" id="KW-0641">Proline biosynthesis</keyword>
<comment type="subcellular location">
    <subcellularLocation>
        <location evidence="4">Cytoplasm</location>
    </subcellularLocation>
</comment>
<keyword evidence="10" id="KW-1185">Reference proteome</keyword>
<comment type="caution">
    <text evidence="9">The sequence shown here is derived from an EMBL/GenBank/DDBJ whole genome shotgun (WGS) entry which is preliminary data.</text>
</comment>
<evidence type="ECO:0000256" key="1">
    <source>
        <dbReference type="ARBA" id="ARBA00005525"/>
    </source>
</evidence>
<dbReference type="InterPro" id="IPR053790">
    <property type="entry name" value="P5CR-like_CS"/>
</dbReference>
<sequence>MTVTLPSIAILGTGSMGGAILSGLLNPGVGVTGGIRVTNRSAEKAERLAADGVTSLATSVDPDANRIAVAGARIVLIGVKPGMVPDLLREIADSLEPDAIVVSVAAGVTIETMEALVPGAVLRSMPNTPSVVGLGVTGLAAGTRSSDDDLAIVRQLFETVGDVLVIPESKIDALSTISGSGPAYVYFLIEQLTRTAIGLGFTAEQASTMVDGTFIGATQLLAASDSTPAELRAKVTSPKGTTERAITELEAADLTAVFDRATAAALARAEELASGC</sequence>
<dbReference type="Pfam" id="PF14748">
    <property type="entry name" value="P5CR_dimer"/>
    <property type="match status" value="1"/>
</dbReference>
<dbReference type="SUPFAM" id="SSF48179">
    <property type="entry name" value="6-phosphogluconate dehydrogenase C-terminal domain-like"/>
    <property type="match status" value="1"/>
</dbReference>
<dbReference type="Gene3D" id="1.10.3730.10">
    <property type="entry name" value="ProC C-terminal domain-like"/>
    <property type="match status" value="1"/>
</dbReference>
<evidence type="ECO:0000256" key="2">
    <source>
        <dbReference type="ARBA" id="ARBA00022857"/>
    </source>
</evidence>
<dbReference type="SUPFAM" id="SSF51735">
    <property type="entry name" value="NAD(P)-binding Rossmann-fold domains"/>
    <property type="match status" value="1"/>
</dbReference>
<evidence type="ECO:0000256" key="6">
    <source>
        <dbReference type="RuleBase" id="RU003903"/>
    </source>
</evidence>
<evidence type="ECO:0000313" key="9">
    <source>
        <dbReference type="EMBL" id="MET4583106.1"/>
    </source>
</evidence>
<evidence type="ECO:0000256" key="5">
    <source>
        <dbReference type="NCBIfam" id="TIGR00112"/>
    </source>
</evidence>
<comment type="pathway">
    <text evidence="4 6">Amino-acid biosynthesis; L-proline biosynthesis; L-proline from L-glutamate 5-semialdehyde: step 1/1.</text>
</comment>
<evidence type="ECO:0000259" key="8">
    <source>
        <dbReference type="Pfam" id="PF14748"/>
    </source>
</evidence>
<organism evidence="9 10">
    <name type="scientific">Conyzicola nivalis</name>
    <dbReference type="NCBI Taxonomy" id="1477021"/>
    <lineage>
        <taxon>Bacteria</taxon>
        <taxon>Bacillati</taxon>
        <taxon>Actinomycetota</taxon>
        <taxon>Actinomycetes</taxon>
        <taxon>Micrococcales</taxon>
        <taxon>Microbacteriaceae</taxon>
        <taxon>Conyzicola</taxon>
    </lineage>
</organism>
<feature type="domain" description="Pyrroline-5-carboxylate reductase catalytic N-terminal" evidence="7">
    <location>
        <begin position="8"/>
        <end position="107"/>
    </location>
</feature>
<name>A0ABV2QPY7_9MICO</name>
<protein>
    <recommendedName>
        <fullName evidence="4 5">Pyrroline-5-carboxylate reductase</fullName>
        <shortName evidence="4">P5C reductase</shortName>
        <shortName evidence="4">P5CR</shortName>
        <ecNumber evidence="4 5">1.5.1.2</ecNumber>
    </recommendedName>
    <alternativeName>
        <fullName evidence="4">PCA reductase</fullName>
    </alternativeName>
</protein>
<dbReference type="Proteomes" id="UP001549257">
    <property type="component" value="Unassembled WGS sequence"/>
</dbReference>
<dbReference type="Gene3D" id="3.40.50.720">
    <property type="entry name" value="NAD(P)-binding Rossmann-like Domain"/>
    <property type="match status" value="1"/>
</dbReference>
<dbReference type="PANTHER" id="PTHR11645">
    <property type="entry name" value="PYRROLINE-5-CARBOXYLATE REDUCTASE"/>
    <property type="match status" value="1"/>
</dbReference>
<dbReference type="NCBIfam" id="TIGR00112">
    <property type="entry name" value="proC"/>
    <property type="match status" value="1"/>
</dbReference>
<proteinExistence type="inferred from homology"/>
<dbReference type="InterPro" id="IPR036291">
    <property type="entry name" value="NAD(P)-bd_dom_sf"/>
</dbReference>
<dbReference type="InterPro" id="IPR008927">
    <property type="entry name" value="6-PGluconate_DH-like_C_sf"/>
</dbReference>
<reference evidence="9 10" key="1">
    <citation type="submission" date="2024-06" db="EMBL/GenBank/DDBJ databases">
        <title>Sorghum-associated microbial communities from plants grown in Nebraska, USA.</title>
        <authorList>
            <person name="Schachtman D."/>
        </authorList>
    </citation>
    <scope>NUCLEOTIDE SEQUENCE [LARGE SCALE GENOMIC DNA]</scope>
    <source>
        <strain evidence="9 10">2857</strain>
    </source>
</reference>
<dbReference type="PIRSF" id="PIRSF000193">
    <property type="entry name" value="Pyrrol-5-carb_rd"/>
    <property type="match status" value="1"/>
</dbReference>
<comment type="similarity">
    <text evidence="1 4 6">Belongs to the pyrroline-5-carboxylate reductase family.</text>
</comment>
<comment type="catalytic activity">
    <reaction evidence="4">
        <text>L-proline + NAD(+) = (S)-1-pyrroline-5-carboxylate + NADH + 2 H(+)</text>
        <dbReference type="Rhea" id="RHEA:14105"/>
        <dbReference type="ChEBI" id="CHEBI:15378"/>
        <dbReference type="ChEBI" id="CHEBI:17388"/>
        <dbReference type="ChEBI" id="CHEBI:57540"/>
        <dbReference type="ChEBI" id="CHEBI:57945"/>
        <dbReference type="ChEBI" id="CHEBI:60039"/>
        <dbReference type="EC" id="1.5.1.2"/>
    </reaction>
</comment>
<evidence type="ECO:0000256" key="4">
    <source>
        <dbReference type="HAMAP-Rule" id="MF_01925"/>
    </source>
</evidence>
<evidence type="ECO:0000313" key="10">
    <source>
        <dbReference type="Proteomes" id="UP001549257"/>
    </source>
</evidence>
<dbReference type="HAMAP" id="MF_01925">
    <property type="entry name" value="P5C_reductase"/>
    <property type="match status" value="1"/>
</dbReference>
<keyword evidence="3 4" id="KW-0560">Oxidoreductase</keyword>
<dbReference type="EC" id="1.5.1.2" evidence="4 5"/>
<dbReference type="EMBL" id="JBEPSJ010000003">
    <property type="protein sequence ID" value="MET4583106.1"/>
    <property type="molecule type" value="Genomic_DNA"/>
</dbReference>
<comment type="function">
    <text evidence="4">Catalyzes the reduction of 1-pyrroline-5-carboxylate (PCA) to L-proline.</text>
</comment>
<accession>A0ABV2QPY7</accession>
<evidence type="ECO:0000256" key="3">
    <source>
        <dbReference type="ARBA" id="ARBA00023002"/>
    </source>
</evidence>
<feature type="domain" description="Pyrroline-5-carboxylate reductase dimerisation" evidence="8">
    <location>
        <begin position="168"/>
        <end position="272"/>
    </location>
</feature>
<dbReference type="Pfam" id="PF03807">
    <property type="entry name" value="F420_oxidored"/>
    <property type="match status" value="1"/>
</dbReference>
<keyword evidence="2 4" id="KW-0521">NADP</keyword>
<dbReference type="GO" id="GO:0004735">
    <property type="term" value="F:pyrroline-5-carboxylate reductase activity"/>
    <property type="evidence" value="ECO:0007669"/>
    <property type="project" value="UniProtKB-EC"/>
</dbReference>
<dbReference type="RefSeq" id="WP_354025276.1">
    <property type="nucleotide sequence ID" value="NZ_JBEPSJ010000003.1"/>
</dbReference>
<dbReference type="InterPro" id="IPR000304">
    <property type="entry name" value="Pyrroline-COOH_reductase"/>
</dbReference>
<dbReference type="PANTHER" id="PTHR11645:SF0">
    <property type="entry name" value="PYRROLINE-5-CARBOXYLATE REDUCTASE 3"/>
    <property type="match status" value="1"/>
</dbReference>
<evidence type="ECO:0000259" key="7">
    <source>
        <dbReference type="Pfam" id="PF03807"/>
    </source>
</evidence>
<dbReference type="InterPro" id="IPR029036">
    <property type="entry name" value="P5CR_dimer"/>
</dbReference>
<dbReference type="PROSITE" id="PS00521">
    <property type="entry name" value="P5CR"/>
    <property type="match status" value="1"/>
</dbReference>